<feature type="transmembrane region" description="Helical" evidence="1">
    <location>
        <begin position="278"/>
        <end position="294"/>
    </location>
</feature>
<dbReference type="Proteomes" id="UP001595796">
    <property type="component" value="Unassembled WGS sequence"/>
</dbReference>
<comment type="caution">
    <text evidence="3">The sequence shown here is derived from an EMBL/GenBank/DDBJ whole genome shotgun (WGS) entry which is preliminary data.</text>
</comment>
<feature type="transmembrane region" description="Helical" evidence="1">
    <location>
        <begin position="255"/>
        <end position="272"/>
    </location>
</feature>
<dbReference type="EMBL" id="JBHSJF010000002">
    <property type="protein sequence ID" value="MFC5066969.1"/>
    <property type="molecule type" value="Genomic_DNA"/>
</dbReference>
<dbReference type="SUPFAM" id="SSF103481">
    <property type="entry name" value="Multidrug resistance efflux transporter EmrE"/>
    <property type="match status" value="2"/>
</dbReference>
<feature type="domain" description="EamA" evidence="2">
    <location>
        <begin position="161"/>
        <end position="293"/>
    </location>
</feature>
<feature type="transmembrane region" description="Helical" evidence="1">
    <location>
        <begin position="104"/>
        <end position="123"/>
    </location>
</feature>
<organism evidence="3 4">
    <name type="scientific">Flaviflagellibacter deserti</name>
    <dbReference type="NCBI Taxonomy" id="2267266"/>
    <lineage>
        <taxon>Bacteria</taxon>
        <taxon>Pseudomonadati</taxon>
        <taxon>Pseudomonadota</taxon>
        <taxon>Alphaproteobacteria</taxon>
        <taxon>Hyphomicrobiales</taxon>
        <taxon>Flaviflagellibacter</taxon>
    </lineage>
</organism>
<keyword evidence="1" id="KW-0472">Membrane</keyword>
<dbReference type="PANTHER" id="PTHR22911:SF76">
    <property type="entry name" value="EAMA DOMAIN-CONTAINING PROTEIN"/>
    <property type="match status" value="1"/>
</dbReference>
<dbReference type="PANTHER" id="PTHR22911">
    <property type="entry name" value="ACYL-MALONYL CONDENSING ENZYME-RELATED"/>
    <property type="match status" value="1"/>
</dbReference>
<accession>A0ABV9YXL8</accession>
<dbReference type="RefSeq" id="WP_114957379.1">
    <property type="nucleotide sequence ID" value="NZ_JBHSJF010000002.1"/>
</dbReference>
<evidence type="ECO:0000313" key="4">
    <source>
        <dbReference type="Proteomes" id="UP001595796"/>
    </source>
</evidence>
<evidence type="ECO:0000313" key="3">
    <source>
        <dbReference type="EMBL" id="MFC5066969.1"/>
    </source>
</evidence>
<proteinExistence type="predicted"/>
<feature type="transmembrane region" description="Helical" evidence="1">
    <location>
        <begin position="222"/>
        <end position="243"/>
    </location>
</feature>
<protein>
    <submittedName>
        <fullName evidence="3">DMT family transporter</fullName>
    </submittedName>
</protein>
<keyword evidence="1" id="KW-0812">Transmembrane</keyword>
<reference evidence="4" key="1">
    <citation type="journal article" date="2019" name="Int. J. Syst. Evol. Microbiol.">
        <title>The Global Catalogue of Microorganisms (GCM) 10K type strain sequencing project: providing services to taxonomists for standard genome sequencing and annotation.</title>
        <authorList>
            <consortium name="The Broad Institute Genomics Platform"/>
            <consortium name="The Broad Institute Genome Sequencing Center for Infectious Disease"/>
            <person name="Wu L."/>
            <person name="Ma J."/>
        </authorList>
    </citation>
    <scope>NUCLEOTIDE SEQUENCE [LARGE SCALE GENOMIC DNA]</scope>
    <source>
        <strain evidence="4">CGMCC 1.16444</strain>
    </source>
</reference>
<feature type="transmembrane region" description="Helical" evidence="1">
    <location>
        <begin position="164"/>
        <end position="183"/>
    </location>
</feature>
<feature type="transmembrane region" description="Helical" evidence="1">
    <location>
        <begin position="190"/>
        <end position="210"/>
    </location>
</feature>
<dbReference type="InterPro" id="IPR000620">
    <property type="entry name" value="EamA_dom"/>
</dbReference>
<evidence type="ECO:0000259" key="2">
    <source>
        <dbReference type="Pfam" id="PF00892"/>
    </source>
</evidence>
<feature type="transmembrane region" description="Helical" evidence="1">
    <location>
        <begin position="76"/>
        <end position="98"/>
    </location>
</feature>
<gene>
    <name evidence="3" type="ORF">ACFPFW_02955</name>
</gene>
<feature type="domain" description="EamA" evidence="2">
    <location>
        <begin position="18"/>
        <end position="147"/>
    </location>
</feature>
<dbReference type="InterPro" id="IPR037185">
    <property type="entry name" value="EmrE-like"/>
</dbReference>
<dbReference type="Pfam" id="PF00892">
    <property type="entry name" value="EamA"/>
    <property type="match status" value="2"/>
</dbReference>
<keyword evidence="4" id="KW-1185">Reference proteome</keyword>
<sequence>MTASTGTDESSGTHIGAFIALVAGAVAMGASPIFVRLVDVGPTTSAFWRVALALPVLWAWDRYEARTAPAGSNGKLFSLPIVLAGIFFACDLFFWHLAILNTTVANATFFATTAPFWVLFGTWLMKSEHIGRSVVVGLGLAMIGGGLLVGESMQVDPERLSGDLYGLITAVFFGCYFLAVGAARKTHGAARITFASTIITALILGVVALIREQNFFPDSAASLAMLFALALVSHAAGQGLLAFSLGHLPATFSSLVIFLEAIAAALFGWIILSEPISIIQAIGGAVILLGIWIARPQGESLEERP</sequence>
<keyword evidence="1" id="KW-1133">Transmembrane helix</keyword>
<feature type="transmembrane region" description="Helical" evidence="1">
    <location>
        <begin position="130"/>
        <end position="149"/>
    </location>
</feature>
<feature type="transmembrane region" description="Helical" evidence="1">
    <location>
        <begin position="12"/>
        <end position="34"/>
    </location>
</feature>
<name>A0ABV9YXL8_9HYPH</name>
<evidence type="ECO:0000256" key="1">
    <source>
        <dbReference type="SAM" id="Phobius"/>
    </source>
</evidence>